<dbReference type="Pfam" id="PF00149">
    <property type="entry name" value="Metallophos"/>
    <property type="match status" value="1"/>
</dbReference>
<dbReference type="AlphaFoldDB" id="A0A0A2GU82"/>
<evidence type="ECO:0000313" key="3">
    <source>
        <dbReference type="Proteomes" id="UP000030140"/>
    </source>
</evidence>
<reference evidence="2 3" key="1">
    <citation type="submission" date="2014-10" db="EMBL/GenBank/DDBJ databases">
        <title>Draft genome sequence of the proteorhodopsin-containing marine bacterium Dokdonia donghaensis.</title>
        <authorList>
            <person name="Gomez-Consarnau L."/>
            <person name="Gonzalez J.M."/>
            <person name="Riedel T."/>
            <person name="Jaenicke S."/>
            <person name="Wagner-Doebler I."/>
            <person name="Fuhrman J.A."/>
        </authorList>
    </citation>
    <scope>NUCLEOTIDE SEQUENCE [LARGE SCALE GENOMIC DNA]</scope>
    <source>
        <strain evidence="2 3">DSW-1</strain>
    </source>
</reference>
<dbReference type="InterPro" id="IPR029052">
    <property type="entry name" value="Metallo-depent_PP-like"/>
</dbReference>
<dbReference type="RefSeq" id="WP_035326033.1">
    <property type="nucleotide sequence ID" value="NZ_CP015125.1"/>
</dbReference>
<dbReference type="InterPro" id="IPR024173">
    <property type="entry name" value="Pesterase_MJ0037-like"/>
</dbReference>
<organism evidence="2 3">
    <name type="scientific">Dokdonia donghaensis DSW-1</name>
    <dbReference type="NCBI Taxonomy" id="1300343"/>
    <lineage>
        <taxon>Bacteria</taxon>
        <taxon>Pseudomonadati</taxon>
        <taxon>Bacteroidota</taxon>
        <taxon>Flavobacteriia</taxon>
        <taxon>Flavobacteriales</taxon>
        <taxon>Flavobacteriaceae</taxon>
        <taxon>Dokdonia</taxon>
    </lineage>
</organism>
<accession>A0A0A2GU82</accession>
<evidence type="ECO:0000259" key="1">
    <source>
        <dbReference type="Pfam" id="PF00149"/>
    </source>
</evidence>
<dbReference type="PANTHER" id="PTHR39323">
    <property type="entry name" value="BLR1149 PROTEIN"/>
    <property type="match status" value="1"/>
</dbReference>
<sequence>MTKTSIHNNTFTLLPTGTMFWEEQEILFIADVHLGKVAHFRKHGSAVPQEAILKNFELLDEAISCCDPKEVCFLGDLFHSAINTEWLYFEKWVNAQTAQITLVTGNHDIINPERFKQLGIKMFDERVIDTFLLTHIPEEREGYFNFCGHIHPGVRLKGLGRQVMKLPCFFKKENQLILPAFGEFTGNYILEPEAGDEVFVVTPEEVILVE</sequence>
<dbReference type="PIRSF" id="PIRSF000887">
    <property type="entry name" value="Pesterase_MJ0037"/>
    <property type="match status" value="1"/>
</dbReference>
<dbReference type="Proteomes" id="UP000030140">
    <property type="component" value="Unassembled WGS sequence"/>
</dbReference>
<dbReference type="InterPro" id="IPR004843">
    <property type="entry name" value="Calcineurin-like_PHP"/>
</dbReference>
<proteinExistence type="predicted"/>
<gene>
    <name evidence="2" type="ORF">NV36_08150</name>
</gene>
<dbReference type="NCBIfam" id="TIGR04123">
    <property type="entry name" value="P_estr_lig_assc"/>
    <property type="match status" value="1"/>
</dbReference>
<dbReference type="Gene3D" id="3.60.21.10">
    <property type="match status" value="1"/>
</dbReference>
<dbReference type="InterPro" id="IPR026336">
    <property type="entry name" value="PdeM-like"/>
</dbReference>
<dbReference type="EMBL" id="JSAQ01000001">
    <property type="protein sequence ID" value="KGO06819.1"/>
    <property type="molecule type" value="Genomic_DNA"/>
</dbReference>
<dbReference type="SUPFAM" id="SSF56300">
    <property type="entry name" value="Metallo-dependent phosphatases"/>
    <property type="match status" value="1"/>
</dbReference>
<dbReference type="PANTHER" id="PTHR39323:SF1">
    <property type="entry name" value="BLR1149 PROTEIN"/>
    <property type="match status" value="1"/>
</dbReference>
<dbReference type="GO" id="GO:0016787">
    <property type="term" value="F:hydrolase activity"/>
    <property type="evidence" value="ECO:0007669"/>
    <property type="project" value="InterPro"/>
</dbReference>
<keyword evidence="3" id="KW-1185">Reference proteome</keyword>
<name>A0A0A2GU82_9FLAO</name>
<dbReference type="OrthoDB" id="9795838at2"/>
<comment type="caution">
    <text evidence="2">The sequence shown here is derived from an EMBL/GenBank/DDBJ whole genome shotgun (WGS) entry which is preliminary data.</text>
</comment>
<feature type="domain" description="Calcineurin-like phosphoesterase" evidence="1">
    <location>
        <begin position="26"/>
        <end position="118"/>
    </location>
</feature>
<evidence type="ECO:0000313" key="2">
    <source>
        <dbReference type="EMBL" id="KGO06819.1"/>
    </source>
</evidence>
<protein>
    <submittedName>
        <fullName evidence="2">Metallophosphoesterase</fullName>
    </submittedName>
</protein>